<feature type="transmembrane region" description="Helical" evidence="6">
    <location>
        <begin position="168"/>
        <end position="192"/>
    </location>
</feature>
<reference evidence="9 10" key="1">
    <citation type="submission" date="2020-08" db="EMBL/GenBank/DDBJ databases">
        <title>Plant Genome Project.</title>
        <authorList>
            <person name="Zhang R.-G."/>
        </authorList>
    </citation>
    <scope>NUCLEOTIDE SEQUENCE [LARGE SCALE GENOMIC DNA]</scope>
    <source>
        <tissue evidence="9">Rhizome</tissue>
    </source>
</reference>
<dbReference type="GO" id="GO:0009617">
    <property type="term" value="P:response to bacterium"/>
    <property type="evidence" value="ECO:0007669"/>
    <property type="project" value="InterPro"/>
</dbReference>
<keyword evidence="4 6" id="KW-1133">Transmembrane helix</keyword>
<evidence type="ECO:0000256" key="4">
    <source>
        <dbReference type="ARBA" id="ARBA00022989"/>
    </source>
</evidence>
<gene>
    <name evidence="9" type="ORF">ZIOFF_006781</name>
</gene>
<evidence type="ECO:0000256" key="3">
    <source>
        <dbReference type="ARBA" id="ARBA00022824"/>
    </source>
</evidence>
<dbReference type="PROSITE" id="PS50845">
    <property type="entry name" value="RETICULON"/>
    <property type="match status" value="1"/>
</dbReference>
<keyword evidence="2 6" id="KW-0812">Transmembrane</keyword>
<dbReference type="Proteomes" id="UP000734854">
    <property type="component" value="Unassembled WGS sequence"/>
</dbReference>
<evidence type="ECO:0000313" key="9">
    <source>
        <dbReference type="EMBL" id="KAG6532922.1"/>
    </source>
</evidence>
<evidence type="ECO:0000256" key="7">
    <source>
        <dbReference type="SAM" id="MobiDB-lite"/>
    </source>
</evidence>
<dbReference type="Pfam" id="PF02453">
    <property type="entry name" value="Reticulon"/>
    <property type="match status" value="1"/>
</dbReference>
<feature type="transmembrane region" description="Helical" evidence="6">
    <location>
        <begin position="100"/>
        <end position="118"/>
    </location>
</feature>
<keyword evidence="3 6" id="KW-0256">Endoplasmic reticulum</keyword>
<feature type="transmembrane region" description="Helical" evidence="6">
    <location>
        <begin position="75"/>
        <end position="94"/>
    </location>
</feature>
<evidence type="ECO:0000256" key="1">
    <source>
        <dbReference type="ARBA" id="ARBA00004477"/>
    </source>
</evidence>
<evidence type="ECO:0000313" key="10">
    <source>
        <dbReference type="Proteomes" id="UP000734854"/>
    </source>
</evidence>
<evidence type="ECO:0000259" key="8">
    <source>
        <dbReference type="PROSITE" id="PS50845"/>
    </source>
</evidence>
<feature type="domain" description="Reticulon" evidence="8">
    <location>
        <begin position="60"/>
        <end position="237"/>
    </location>
</feature>
<comment type="caution">
    <text evidence="9">The sequence shown here is derived from an EMBL/GenBank/DDBJ whole genome shotgun (WGS) entry which is preliminary data.</text>
</comment>
<proteinExistence type="predicted"/>
<name>A0A8J5HW17_ZINOF</name>
<dbReference type="EMBL" id="JACMSC010000002">
    <property type="protein sequence ID" value="KAG6532922.1"/>
    <property type="molecule type" value="Genomic_DNA"/>
</dbReference>
<evidence type="ECO:0000256" key="6">
    <source>
        <dbReference type="RuleBase" id="RU363132"/>
    </source>
</evidence>
<dbReference type="AlphaFoldDB" id="A0A8J5HW17"/>
<sequence length="237" mass="27011">MMMSKMSEHIEQINEMIREFRGSPSSSDSESEKSSSHNSRKKHLFGRKEPIHALLGGGKSADIILWRNKQLSGSILTGVTVIWLLFEWIGYHLLTFICHSLILTLVVCFLWSSTASFVNRSPPKFPEIIIPEDAFLWIAHVVRHEMNEAFATFRYVASGKDLKNFLKVIGGLWIASIVGNWFSFLTLIYIVLYEKYEDHVDAAAQKAIRKINKHYAVLNRKVLQKLSGAPCSSKKQN</sequence>
<comment type="subcellular location">
    <subcellularLocation>
        <location evidence="1 6">Endoplasmic reticulum membrane</location>
        <topology evidence="1 6">Multi-pass membrane protein</topology>
    </subcellularLocation>
</comment>
<dbReference type="PANTHER" id="PTHR10994">
    <property type="entry name" value="RETICULON"/>
    <property type="match status" value="1"/>
</dbReference>
<dbReference type="PANTHER" id="PTHR10994:SF177">
    <property type="entry name" value="RETICULON-LIKE PROTEIN B15"/>
    <property type="match status" value="1"/>
</dbReference>
<organism evidence="9 10">
    <name type="scientific">Zingiber officinale</name>
    <name type="common">Ginger</name>
    <name type="synonym">Amomum zingiber</name>
    <dbReference type="NCBI Taxonomy" id="94328"/>
    <lineage>
        <taxon>Eukaryota</taxon>
        <taxon>Viridiplantae</taxon>
        <taxon>Streptophyta</taxon>
        <taxon>Embryophyta</taxon>
        <taxon>Tracheophyta</taxon>
        <taxon>Spermatophyta</taxon>
        <taxon>Magnoliopsida</taxon>
        <taxon>Liliopsida</taxon>
        <taxon>Zingiberales</taxon>
        <taxon>Zingiberaceae</taxon>
        <taxon>Zingiber</taxon>
    </lineage>
</organism>
<feature type="region of interest" description="Disordered" evidence="7">
    <location>
        <begin position="21"/>
        <end position="42"/>
    </location>
</feature>
<accession>A0A8J5HW17</accession>
<keyword evidence="10" id="KW-1185">Reference proteome</keyword>
<keyword evidence="5 6" id="KW-0472">Membrane</keyword>
<evidence type="ECO:0000256" key="2">
    <source>
        <dbReference type="ARBA" id="ARBA00022692"/>
    </source>
</evidence>
<dbReference type="InterPro" id="IPR045064">
    <property type="entry name" value="Reticulon-like"/>
</dbReference>
<evidence type="ECO:0000256" key="5">
    <source>
        <dbReference type="ARBA" id="ARBA00023136"/>
    </source>
</evidence>
<dbReference type="InterPro" id="IPR003388">
    <property type="entry name" value="Reticulon"/>
</dbReference>
<dbReference type="GO" id="GO:0005789">
    <property type="term" value="C:endoplasmic reticulum membrane"/>
    <property type="evidence" value="ECO:0007669"/>
    <property type="project" value="UniProtKB-SubCell"/>
</dbReference>
<protein>
    <recommendedName>
        <fullName evidence="6">Reticulon-like protein</fullName>
    </recommendedName>
</protein>